<dbReference type="InterPro" id="IPR050776">
    <property type="entry name" value="Ank_Repeat/CDKN_Inhibitor"/>
</dbReference>
<dbReference type="AlphaFoldDB" id="A0A8E2DXE6"/>
<dbReference type="EMBL" id="KV745755">
    <property type="protein sequence ID" value="OCK73495.1"/>
    <property type="molecule type" value="Genomic_DNA"/>
</dbReference>
<dbReference type="Gene3D" id="1.25.40.20">
    <property type="entry name" value="Ankyrin repeat-containing domain"/>
    <property type="match status" value="1"/>
</dbReference>
<evidence type="ECO:0000256" key="3">
    <source>
        <dbReference type="PROSITE-ProRule" id="PRU00023"/>
    </source>
</evidence>
<proteinExistence type="predicted"/>
<organism evidence="4 5">
    <name type="scientific">Lepidopterella palustris CBS 459.81</name>
    <dbReference type="NCBI Taxonomy" id="1314670"/>
    <lineage>
        <taxon>Eukaryota</taxon>
        <taxon>Fungi</taxon>
        <taxon>Dikarya</taxon>
        <taxon>Ascomycota</taxon>
        <taxon>Pezizomycotina</taxon>
        <taxon>Dothideomycetes</taxon>
        <taxon>Pleosporomycetidae</taxon>
        <taxon>Mytilinidiales</taxon>
        <taxon>Argynnaceae</taxon>
        <taxon>Lepidopterella</taxon>
    </lineage>
</organism>
<evidence type="ECO:0000313" key="4">
    <source>
        <dbReference type="EMBL" id="OCK73495.1"/>
    </source>
</evidence>
<dbReference type="PROSITE" id="PS50297">
    <property type="entry name" value="ANK_REP_REGION"/>
    <property type="match status" value="1"/>
</dbReference>
<evidence type="ECO:0000256" key="2">
    <source>
        <dbReference type="ARBA" id="ARBA00023043"/>
    </source>
</evidence>
<name>A0A8E2DXE6_9PEZI</name>
<keyword evidence="1" id="KW-0677">Repeat</keyword>
<dbReference type="PROSITE" id="PS50088">
    <property type="entry name" value="ANK_REPEAT"/>
    <property type="match status" value="1"/>
</dbReference>
<evidence type="ECO:0000313" key="5">
    <source>
        <dbReference type="Proteomes" id="UP000250266"/>
    </source>
</evidence>
<dbReference type="OrthoDB" id="3945980at2759"/>
<keyword evidence="5" id="KW-1185">Reference proteome</keyword>
<dbReference type="SMART" id="SM00248">
    <property type="entry name" value="ANK"/>
    <property type="match status" value="3"/>
</dbReference>
<gene>
    <name evidence="4" type="ORF">K432DRAFT_387364</name>
</gene>
<dbReference type="InterPro" id="IPR002110">
    <property type="entry name" value="Ankyrin_rpt"/>
</dbReference>
<dbReference type="InterPro" id="IPR036770">
    <property type="entry name" value="Ankyrin_rpt-contain_sf"/>
</dbReference>
<feature type="repeat" description="ANK" evidence="3">
    <location>
        <begin position="32"/>
        <end position="60"/>
    </location>
</feature>
<keyword evidence="2 3" id="KW-0040">ANK repeat</keyword>
<protein>
    <submittedName>
        <fullName evidence="4">Ankyrin</fullName>
    </submittedName>
</protein>
<dbReference type="Proteomes" id="UP000250266">
    <property type="component" value="Unassembled WGS sequence"/>
</dbReference>
<reference evidence="4 5" key="1">
    <citation type="journal article" date="2016" name="Nat. Commun.">
        <title>Ectomycorrhizal ecology is imprinted in the genome of the dominant symbiotic fungus Cenococcum geophilum.</title>
        <authorList>
            <consortium name="DOE Joint Genome Institute"/>
            <person name="Peter M."/>
            <person name="Kohler A."/>
            <person name="Ohm R.A."/>
            <person name="Kuo A."/>
            <person name="Krutzmann J."/>
            <person name="Morin E."/>
            <person name="Arend M."/>
            <person name="Barry K.W."/>
            <person name="Binder M."/>
            <person name="Choi C."/>
            <person name="Clum A."/>
            <person name="Copeland A."/>
            <person name="Grisel N."/>
            <person name="Haridas S."/>
            <person name="Kipfer T."/>
            <person name="LaButti K."/>
            <person name="Lindquist E."/>
            <person name="Lipzen A."/>
            <person name="Maire R."/>
            <person name="Meier B."/>
            <person name="Mihaltcheva S."/>
            <person name="Molinier V."/>
            <person name="Murat C."/>
            <person name="Poggeler S."/>
            <person name="Quandt C.A."/>
            <person name="Sperisen C."/>
            <person name="Tritt A."/>
            <person name="Tisserant E."/>
            <person name="Crous P.W."/>
            <person name="Henrissat B."/>
            <person name="Nehls U."/>
            <person name="Egli S."/>
            <person name="Spatafora J.W."/>
            <person name="Grigoriev I.V."/>
            <person name="Martin F.M."/>
        </authorList>
    </citation>
    <scope>NUCLEOTIDE SEQUENCE [LARGE SCALE GENOMIC DNA]</scope>
    <source>
        <strain evidence="4 5">CBS 459.81</strain>
    </source>
</reference>
<dbReference type="PANTHER" id="PTHR24201">
    <property type="entry name" value="ANK_REP_REGION DOMAIN-CONTAINING PROTEIN"/>
    <property type="match status" value="1"/>
</dbReference>
<dbReference type="SUPFAM" id="SSF48403">
    <property type="entry name" value="Ankyrin repeat"/>
    <property type="match status" value="1"/>
</dbReference>
<sequence length="125" mass="13574">MAACFSGQISIVCLMIDKGADINISHYRYGCALSVAALKGRKRLVELLLANGADVNQYAGYYEWPLASAAYGGHVAIARMLLEKGANPNPPMKKKFKSVVETAKAGYNSEEMITLLELSAKMQNE</sequence>
<evidence type="ECO:0000256" key="1">
    <source>
        <dbReference type="ARBA" id="ARBA00022737"/>
    </source>
</evidence>
<accession>A0A8E2DXE6</accession>
<dbReference type="Pfam" id="PF12796">
    <property type="entry name" value="Ank_2"/>
    <property type="match status" value="1"/>
</dbReference>